<evidence type="ECO:0000256" key="1">
    <source>
        <dbReference type="SAM" id="Coils"/>
    </source>
</evidence>
<dbReference type="EMBL" id="QJVD01000001">
    <property type="protein sequence ID" value="PYI69753.1"/>
    <property type="molecule type" value="Genomic_DNA"/>
</dbReference>
<dbReference type="OrthoDB" id="4944700at2"/>
<sequence>MAEQSVKARVYAAAEQISTEKNPTVATVREAAGVSNADAGRYLKEWRAERDSAGSKIAATPTIITEQALRLAGTVWAAAVSTATAEHAIIEKAWRDEKTHKDREINELATDLDHATRSHQEAVKELRFQVEEANQAARDSASAAAEAREQLALAERRHADELSVLKSQLAEARATVMTLQQTQDALIARIQPSREETGA</sequence>
<evidence type="ECO:0000259" key="2">
    <source>
        <dbReference type="Pfam" id="PF11740"/>
    </source>
</evidence>
<gene>
    <name evidence="3" type="ORF">CVV68_01190</name>
</gene>
<proteinExistence type="predicted"/>
<keyword evidence="1" id="KW-0175">Coiled coil</keyword>
<dbReference type="Pfam" id="PF11740">
    <property type="entry name" value="KfrA_N"/>
    <property type="match status" value="1"/>
</dbReference>
<feature type="coiled-coil region" evidence="1">
    <location>
        <begin position="130"/>
        <end position="182"/>
    </location>
</feature>
<name>A0A2V5LHT1_9MICC</name>
<dbReference type="AlphaFoldDB" id="A0A2V5LHT1"/>
<evidence type="ECO:0000313" key="3">
    <source>
        <dbReference type="EMBL" id="PYI69753.1"/>
    </source>
</evidence>
<comment type="caution">
    <text evidence="3">The sequence shown here is derived from an EMBL/GenBank/DDBJ whole genome shotgun (WGS) entry which is preliminary data.</text>
</comment>
<organism evidence="3 4">
    <name type="scientific">Arthrobacter livingstonensis</name>
    <dbReference type="NCBI Taxonomy" id="670078"/>
    <lineage>
        <taxon>Bacteria</taxon>
        <taxon>Bacillati</taxon>
        <taxon>Actinomycetota</taxon>
        <taxon>Actinomycetes</taxon>
        <taxon>Micrococcales</taxon>
        <taxon>Micrococcaceae</taxon>
        <taxon>Arthrobacter</taxon>
    </lineage>
</organism>
<evidence type="ECO:0000313" key="4">
    <source>
        <dbReference type="Proteomes" id="UP000247832"/>
    </source>
</evidence>
<keyword evidence="4" id="KW-1185">Reference proteome</keyword>
<dbReference type="Proteomes" id="UP000247832">
    <property type="component" value="Unassembled WGS sequence"/>
</dbReference>
<protein>
    <submittedName>
        <fullName evidence="3">KfrA protein</fullName>
    </submittedName>
</protein>
<reference evidence="3 4" key="1">
    <citation type="submission" date="2018-05" db="EMBL/GenBank/DDBJ databases">
        <title>Genetic diversity of glacier-inhabiting Cryobacterium bacteria in China and description of Cryobacterium mengkeensis sp. nov. and Arthrobacter glacialis sp. nov.</title>
        <authorList>
            <person name="Liu Q."/>
            <person name="Xin Y.-H."/>
        </authorList>
    </citation>
    <scope>NUCLEOTIDE SEQUENCE [LARGE SCALE GENOMIC DNA]</scope>
    <source>
        <strain evidence="3 4">LI2</strain>
    </source>
</reference>
<dbReference type="RefSeq" id="WP_110499176.1">
    <property type="nucleotide sequence ID" value="NZ_QJVD01000001.1"/>
</dbReference>
<feature type="domain" description="KfrA N-terminal DNA-binding" evidence="2">
    <location>
        <begin position="7"/>
        <end position="116"/>
    </location>
</feature>
<accession>A0A2V5LHT1</accession>
<dbReference type="InterPro" id="IPR021104">
    <property type="entry name" value="KfrA_DNA-bd_N"/>
</dbReference>